<evidence type="ECO:0000313" key="1">
    <source>
        <dbReference type="EMBL" id="KAK0479897.1"/>
    </source>
</evidence>
<comment type="caution">
    <text evidence="1">The sequence shown here is derived from an EMBL/GenBank/DDBJ whole genome shotgun (WGS) entry which is preliminary data.</text>
</comment>
<dbReference type="EMBL" id="JAUEPU010000085">
    <property type="protein sequence ID" value="KAK0479897.1"/>
    <property type="molecule type" value="Genomic_DNA"/>
</dbReference>
<accession>A0AA39P963</accession>
<evidence type="ECO:0000313" key="2">
    <source>
        <dbReference type="Proteomes" id="UP001175228"/>
    </source>
</evidence>
<dbReference type="AlphaFoldDB" id="A0AA39P963"/>
<dbReference type="PANTHER" id="PTHR21310:SF39">
    <property type="entry name" value="AMINOGLYCOSIDE PHOSPHOTRANSFERASE DOMAIN-CONTAINING PROTEIN"/>
    <property type="match status" value="1"/>
</dbReference>
<dbReference type="InterPro" id="IPR011009">
    <property type="entry name" value="Kinase-like_dom_sf"/>
</dbReference>
<dbReference type="SUPFAM" id="SSF56112">
    <property type="entry name" value="Protein kinase-like (PK-like)"/>
    <property type="match status" value="1"/>
</dbReference>
<keyword evidence="2" id="KW-1185">Reference proteome</keyword>
<gene>
    <name evidence="1" type="ORF">EDD18DRAFT_1206745</name>
</gene>
<evidence type="ECO:0008006" key="3">
    <source>
        <dbReference type="Google" id="ProtNLM"/>
    </source>
</evidence>
<dbReference type="Proteomes" id="UP001175228">
    <property type="component" value="Unassembled WGS sequence"/>
</dbReference>
<dbReference type="Gene3D" id="3.90.1200.10">
    <property type="match status" value="1"/>
</dbReference>
<reference evidence="1" key="1">
    <citation type="submission" date="2023-06" db="EMBL/GenBank/DDBJ databases">
        <authorList>
            <consortium name="Lawrence Berkeley National Laboratory"/>
            <person name="Ahrendt S."/>
            <person name="Sahu N."/>
            <person name="Indic B."/>
            <person name="Wong-Bajracharya J."/>
            <person name="Merenyi Z."/>
            <person name="Ke H.-M."/>
            <person name="Monk M."/>
            <person name="Kocsube S."/>
            <person name="Drula E."/>
            <person name="Lipzen A."/>
            <person name="Balint B."/>
            <person name="Henrissat B."/>
            <person name="Andreopoulos B."/>
            <person name="Martin F.M."/>
            <person name="Harder C.B."/>
            <person name="Rigling D."/>
            <person name="Ford K.L."/>
            <person name="Foster G.D."/>
            <person name="Pangilinan J."/>
            <person name="Papanicolaou A."/>
            <person name="Barry K."/>
            <person name="LaButti K."/>
            <person name="Viragh M."/>
            <person name="Koriabine M."/>
            <person name="Yan M."/>
            <person name="Riley R."/>
            <person name="Champramary S."/>
            <person name="Plett K.L."/>
            <person name="Tsai I.J."/>
            <person name="Slot J."/>
            <person name="Sipos G."/>
            <person name="Plett J."/>
            <person name="Nagy L.G."/>
            <person name="Grigoriev I.V."/>
        </authorList>
    </citation>
    <scope>NUCLEOTIDE SEQUENCE</scope>
    <source>
        <strain evidence="1">HWK02</strain>
    </source>
</reference>
<organism evidence="1 2">
    <name type="scientific">Armillaria luteobubalina</name>
    <dbReference type="NCBI Taxonomy" id="153913"/>
    <lineage>
        <taxon>Eukaryota</taxon>
        <taxon>Fungi</taxon>
        <taxon>Dikarya</taxon>
        <taxon>Basidiomycota</taxon>
        <taxon>Agaricomycotina</taxon>
        <taxon>Agaricomycetes</taxon>
        <taxon>Agaricomycetidae</taxon>
        <taxon>Agaricales</taxon>
        <taxon>Marasmiineae</taxon>
        <taxon>Physalacriaceae</taxon>
        <taxon>Armillaria</taxon>
    </lineage>
</organism>
<dbReference type="InterPro" id="IPR051678">
    <property type="entry name" value="AGP_Transferase"/>
</dbReference>
<dbReference type="PANTHER" id="PTHR21310">
    <property type="entry name" value="AMINOGLYCOSIDE PHOSPHOTRANSFERASE-RELATED-RELATED"/>
    <property type="match status" value="1"/>
</dbReference>
<protein>
    <recommendedName>
        <fullName evidence="3">Aminoglycoside phosphotransferase domain-containing protein</fullName>
    </recommendedName>
</protein>
<name>A0AA39P963_9AGAR</name>
<sequence length="313" mass="36172">MLERFAYHLATAALTILDGPFWVYNKLFHQAPIRFPDSDTWTDEEIIRVVESAPYLEGSDDKLVQISEDTVVILGRDWDSTTSEALIIDLVRKQTRVAVPHMRRAIHHVHPEGNGLIVMDLARDNQQLRMAWPSLFLWGKLTVILTMRLYLRQLRCVQYSSYNHIPGPLGATPLPCNGLQFGFDEKGPFPTISALETYFRQQHANAEYSASRGWSPSPNCKPLDHSAFISLVFTYNDLNMRNLLLDKDGVLWVVDWGWAGLYPPWFEFLGMRYASQKDKNPESWQECIKYMAEPAVEVEEWMKRIGYDYIDLP</sequence>
<proteinExistence type="predicted"/>